<reference evidence="1 2" key="1">
    <citation type="submission" date="2019-07" db="EMBL/GenBank/DDBJ databases">
        <title>antibiotic susceptibility of plant-derived lactic acid bacteria.</title>
        <authorList>
            <person name="Sugiyama M."/>
            <person name="Noda M."/>
        </authorList>
    </citation>
    <scope>NUCLEOTIDE SEQUENCE [LARGE SCALE GENOMIC DNA]</scope>
    <source>
        <strain evidence="1 2">15-1A</strain>
    </source>
</reference>
<sequence>MTINISLTQFLTYSSKVSTSAKIKAVRDMKHSADYHPALDYWKPLRDEIKRLHENNLPIENLSNLLLTIDEKKTKNYTNAINTYIRFVNKNDVSYFQVGKSFWKLSDELFVGSSPELGLIVNDKKLYVKNYYKKKSTDAKVTKRNIQSTLTLMQLADRDFQMEPDSNFAVLNLQNGKIIEAGPLKSEDVLELEVDAQNFINTWERI</sequence>
<dbReference type="RefSeq" id="WP_178946692.1">
    <property type="nucleotide sequence ID" value="NZ_AP019810.1"/>
</dbReference>
<gene>
    <name evidence="1" type="ORF">EM151A_2387</name>
</gene>
<organism evidence="1 2">
    <name type="scientific">Enterococcus mundtii</name>
    <dbReference type="NCBI Taxonomy" id="53346"/>
    <lineage>
        <taxon>Bacteria</taxon>
        <taxon>Bacillati</taxon>
        <taxon>Bacillota</taxon>
        <taxon>Bacilli</taxon>
        <taxon>Lactobacillales</taxon>
        <taxon>Enterococcaceae</taxon>
        <taxon>Enterococcus</taxon>
    </lineage>
</organism>
<accession>A0AAI8RB47</accession>
<dbReference type="EMBL" id="AP019810">
    <property type="protein sequence ID" value="BBM15568.1"/>
    <property type="molecule type" value="Genomic_DNA"/>
</dbReference>
<protein>
    <submittedName>
        <fullName evidence="1">Uncharacterized protein</fullName>
    </submittedName>
</protein>
<evidence type="ECO:0000313" key="2">
    <source>
        <dbReference type="Proteomes" id="UP000509460"/>
    </source>
</evidence>
<name>A0AAI8RB47_ENTMU</name>
<proteinExistence type="predicted"/>
<dbReference type="AlphaFoldDB" id="A0AAI8RB47"/>
<evidence type="ECO:0000313" key="1">
    <source>
        <dbReference type="EMBL" id="BBM15568.1"/>
    </source>
</evidence>
<dbReference type="Proteomes" id="UP000509460">
    <property type="component" value="Chromosome"/>
</dbReference>